<dbReference type="Proteomes" id="UP001610335">
    <property type="component" value="Unassembled WGS sequence"/>
</dbReference>
<feature type="compositionally biased region" description="Polar residues" evidence="1">
    <location>
        <begin position="510"/>
        <end position="531"/>
    </location>
</feature>
<feature type="region of interest" description="Disordered" evidence="1">
    <location>
        <begin position="181"/>
        <end position="261"/>
    </location>
</feature>
<feature type="region of interest" description="Disordered" evidence="1">
    <location>
        <begin position="364"/>
        <end position="471"/>
    </location>
</feature>
<feature type="compositionally biased region" description="Low complexity" evidence="1">
    <location>
        <begin position="194"/>
        <end position="220"/>
    </location>
</feature>
<keyword evidence="3" id="KW-1185">Reference proteome</keyword>
<feature type="region of interest" description="Disordered" evidence="1">
    <location>
        <begin position="1"/>
        <end position="49"/>
    </location>
</feature>
<sequence>MPALIEPTGETRRPRRPSFTQQLQRMLHIDKPGDTSKSGSHEDSSIADFLRPTQHLNHSAWPAINDSGSGDYSNHGPSVISRHSHSSLGSKVMGLNSSESRHSSLRSFHFDPQQPARASPVVDDPLRKQDVHVSPTASHGVVQKKDRRATKRLEAERLELEKRLLKLEEAERAGNVAVLRRESRRLTKKQPLGSSSRSSSVSGDESRSRPPSRLSSIFSSSRRRSRSRSSSIDGVDNARYTGSGEAPPNDALPSLSSTLPERLSTAISKELAARKNAMVASPKQSTQSLKLPGVTTEPNHSPANQPCIQNRNKMAPYQVEPASSDVVQREAHVESEVSGFKDPHQQADLDKALFTASLTSKKRNVASSGAVNQATHHNKQIEINLSEVHTPAELDQTEINSKSRSTAAPRGSSTSMLARASTDGVVQRHQKKFKSSPLTESQTVNGDDVPSSPKRATTLASPQASDPASRSRVLDFVEKVTRSELIMTSPPSVLQTSTANVPLSPSIPVNASATGSSNHRSFMSKIPTSKPNHPIGGQPSSNATLAPPRQKRASSPSVPPKSPKRNSRAISQSPEPKVVPANRLRPTSSLSASASPDSESDYNTADEAASIISNASNGEDPAVSKQKRTMNKTRAVSKKEVPSSLDGAPVPAVPFGSKTEMKEQVKKARPVGPEQLVAKLFVICCRCKFWHDMPSEAYASLTNSDPLSAALDQELVAWEQNALSDRLTSPIAGTHPLHEPSMKPLPKSELQQKSLRTRVTADLPPGPVKCCWCEHHMSKQCCQGWATVVHMRQRHH</sequence>
<feature type="region of interest" description="Disordered" evidence="1">
    <location>
        <begin position="729"/>
        <end position="750"/>
    </location>
</feature>
<feature type="compositionally biased region" description="Polar residues" evidence="1">
    <location>
        <begin position="454"/>
        <end position="468"/>
    </location>
</feature>
<organism evidence="2 3">
    <name type="scientific">Aspergillus cavernicola</name>
    <dbReference type="NCBI Taxonomy" id="176166"/>
    <lineage>
        <taxon>Eukaryota</taxon>
        <taxon>Fungi</taxon>
        <taxon>Dikarya</taxon>
        <taxon>Ascomycota</taxon>
        <taxon>Pezizomycotina</taxon>
        <taxon>Eurotiomycetes</taxon>
        <taxon>Eurotiomycetidae</taxon>
        <taxon>Eurotiales</taxon>
        <taxon>Aspergillaceae</taxon>
        <taxon>Aspergillus</taxon>
        <taxon>Aspergillus subgen. Nidulantes</taxon>
    </lineage>
</organism>
<feature type="compositionally biased region" description="Polar residues" evidence="1">
    <location>
        <begin position="365"/>
        <end position="375"/>
    </location>
</feature>
<protein>
    <submittedName>
        <fullName evidence="2">Uncharacterized protein</fullName>
    </submittedName>
</protein>
<feature type="compositionally biased region" description="Basic and acidic residues" evidence="1">
    <location>
        <begin position="27"/>
        <end position="44"/>
    </location>
</feature>
<dbReference type="EMBL" id="JBFXLS010000041">
    <property type="protein sequence ID" value="KAL2824740.1"/>
    <property type="molecule type" value="Genomic_DNA"/>
</dbReference>
<evidence type="ECO:0000313" key="2">
    <source>
        <dbReference type="EMBL" id="KAL2824740.1"/>
    </source>
</evidence>
<feature type="compositionally biased region" description="Polar residues" evidence="1">
    <location>
        <begin position="436"/>
        <end position="445"/>
    </location>
</feature>
<evidence type="ECO:0000313" key="3">
    <source>
        <dbReference type="Proteomes" id="UP001610335"/>
    </source>
</evidence>
<comment type="caution">
    <text evidence="2">The sequence shown here is derived from an EMBL/GenBank/DDBJ whole genome shotgun (WGS) entry which is preliminary data.</text>
</comment>
<proteinExistence type="predicted"/>
<feature type="region of interest" description="Disordered" evidence="1">
    <location>
        <begin position="67"/>
        <end position="148"/>
    </location>
</feature>
<evidence type="ECO:0000256" key="1">
    <source>
        <dbReference type="SAM" id="MobiDB-lite"/>
    </source>
</evidence>
<name>A0ABR4IAG6_9EURO</name>
<reference evidence="2 3" key="1">
    <citation type="submission" date="2024-07" db="EMBL/GenBank/DDBJ databases">
        <title>Section-level genome sequencing and comparative genomics of Aspergillus sections Usti and Cavernicolus.</title>
        <authorList>
            <consortium name="Lawrence Berkeley National Laboratory"/>
            <person name="Nybo J.L."/>
            <person name="Vesth T.C."/>
            <person name="Theobald S."/>
            <person name="Frisvad J.C."/>
            <person name="Larsen T.O."/>
            <person name="Kjaerboelling I."/>
            <person name="Rothschild-Mancinelli K."/>
            <person name="Lyhne E.K."/>
            <person name="Kogle M.E."/>
            <person name="Barry K."/>
            <person name="Clum A."/>
            <person name="Na H."/>
            <person name="Ledsgaard L."/>
            <person name="Lin J."/>
            <person name="Lipzen A."/>
            <person name="Kuo A."/>
            <person name="Riley R."/>
            <person name="Mondo S."/>
            <person name="LaButti K."/>
            <person name="Haridas S."/>
            <person name="Pangalinan J."/>
            <person name="Salamov A.A."/>
            <person name="Simmons B.A."/>
            <person name="Magnuson J.K."/>
            <person name="Chen J."/>
            <person name="Drula E."/>
            <person name="Henrissat B."/>
            <person name="Wiebenga A."/>
            <person name="Lubbers R.J."/>
            <person name="Gomes A.C."/>
            <person name="Makela M.R."/>
            <person name="Stajich J."/>
            <person name="Grigoriev I.V."/>
            <person name="Mortensen U.H."/>
            <person name="De vries R.P."/>
            <person name="Baker S.E."/>
            <person name="Andersen M.R."/>
        </authorList>
    </citation>
    <scope>NUCLEOTIDE SEQUENCE [LARGE SCALE GENOMIC DNA]</scope>
    <source>
        <strain evidence="2 3">CBS 600.67</strain>
    </source>
</reference>
<feature type="compositionally biased region" description="Polar residues" evidence="1">
    <location>
        <begin position="67"/>
        <end position="76"/>
    </location>
</feature>
<feature type="compositionally biased region" description="Polar residues" evidence="1">
    <location>
        <begin position="397"/>
        <end position="416"/>
    </location>
</feature>
<feature type="region of interest" description="Disordered" evidence="1">
    <location>
        <begin position="275"/>
        <end position="308"/>
    </location>
</feature>
<feature type="compositionally biased region" description="Polar residues" evidence="1">
    <location>
        <begin position="296"/>
        <end position="308"/>
    </location>
</feature>
<feature type="region of interest" description="Disordered" evidence="1">
    <location>
        <begin position="510"/>
        <end position="655"/>
    </location>
</feature>
<accession>A0ABR4IAG6</accession>
<gene>
    <name evidence="2" type="ORF">BDW59DRAFT_146985</name>
</gene>
<feature type="compositionally biased region" description="Low complexity" evidence="1">
    <location>
        <begin position="583"/>
        <end position="597"/>
    </location>
</feature>